<evidence type="ECO:0000256" key="8">
    <source>
        <dbReference type="SAM" id="MobiDB-lite"/>
    </source>
</evidence>
<evidence type="ECO:0000256" key="6">
    <source>
        <dbReference type="ARBA" id="ARBA00022801"/>
    </source>
</evidence>
<evidence type="ECO:0000256" key="3">
    <source>
        <dbReference type="ARBA" id="ARBA00006958"/>
    </source>
</evidence>
<evidence type="ECO:0000256" key="5">
    <source>
        <dbReference type="ARBA" id="ARBA00022723"/>
    </source>
</evidence>
<organism evidence="10 12">
    <name type="scientific">Phytophthora fragariae</name>
    <dbReference type="NCBI Taxonomy" id="53985"/>
    <lineage>
        <taxon>Eukaryota</taxon>
        <taxon>Sar</taxon>
        <taxon>Stramenopiles</taxon>
        <taxon>Oomycota</taxon>
        <taxon>Peronosporomycetes</taxon>
        <taxon>Peronosporales</taxon>
        <taxon>Peronosporaceae</taxon>
        <taxon>Phytophthora</taxon>
    </lineage>
</organism>
<comment type="similarity">
    <text evidence="3">Belongs to the HARBI1 family.</text>
</comment>
<dbReference type="Proteomes" id="UP000440367">
    <property type="component" value="Unassembled WGS sequence"/>
</dbReference>
<dbReference type="EMBL" id="QXGD01000318">
    <property type="protein sequence ID" value="KAE9243489.1"/>
    <property type="molecule type" value="Genomic_DNA"/>
</dbReference>
<dbReference type="OrthoDB" id="2668416at2759"/>
<dbReference type="InterPro" id="IPR027806">
    <property type="entry name" value="HARBI1_dom"/>
</dbReference>
<feature type="domain" description="DDE Tnp4" evidence="9">
    <location>
        <begin position="329"/>
        <end position="480"/>
    </location>
</feature>
<feature type="region of interest" description="Disordered" evidence="8">
    <location>
        <begin position="1"/>
        <end position="24"/>
    </location>
</feature>
<comment type="subcellular location">
    <subcellularLocation>
        <location evidence="2">Nucleus</location>
    </subcellularLocation>
</comment>
<dbReference type="GO" id="GO:0005634">
    <property type="term" value="C:nucleus"/>
    <property type="evidence" value="ECO:0007669"/>
    <property type="project" value="UniProtKB-SubCell"/>
</dbReference>
<evidence type="ECO:0000313" key="11">
    <source>
        <dbReference type="EMBL" id="KAE9243489.1"/>
    </source>
</evidence>
<comment type="cofactor">
    <cofactor evidence="1">
        <name>a divalent metal cation</name>
        <dbReference type="ChEBI" id="CHEBI:60240"/>
    </cofactor>
</comment>
<evidence type="ECO:0000259" key="9">
    <source>
        <dbReference type="Pfam" id="PF13359"/>
    </source>
</evidence>
<gene>
    <name evidence="11" type="ORF">PF002_g8236</name>
    <name evidence="10" type="ORF">PF005_g8098</name>
</gene>
<evidence type="ECO:0000313" key="13">
    <source>
        <dbReference type="Proteomes" id="UP000440367"/>
    </source>
</evidence>
<accession>A0A6A3YIA6</accession>
<dbReference type="Proteomes" id="UP000433483">
    <property type="component" value="Unassembled WGS sequence"/>
</dbReference>
<evidence type="ECO:0000313" key="10">
    <source>
        <dbReference type="EMBL" id="KAE9218822.1"/>
    </source>
</evidence>
<keyword evidence="7" id="KW-0539">Nucleus</keyword>
<sequence>MPGKKRKHLSADHTKGTTNSKTAKVSAAQARIDIAQQGAPQITVIEERVSSAGGGVLNDAGAQIAVAFEPSVTEQLSNTDEGLVLHAQSAAPIDHAADLRAQDGVEDLLALQTGGASSKEQAPQPPHIPGLNFSVTNDFDRDDEESGIAFDDEVLALCLLCILLAVALGQLDGRSIRGPITEKVVVRTDFFATLKAQRSRTAYKKTLRCSPDSFDALVILLEPLYVKKYEYPAQNTQYPFDMGLAALLKYYGNGTVIDGDGIGGAASQLGMSRTVAGVYIKRLEDLLNDMMPDVIHFPAPSATEEWEALVEGFAQRGSDFPDVACVFNGTIIKTRRPQNHMGVYDKNWNPSYNCLAAIDYRGKFRYFGVFSGSNSDQGMWNQSQLLGPRARYVCPPGINWLADAGVKIWPFLMVPFHERRGKRLSKKQRCFNYHLSSTRILVECVFGKIKGRFKVLRGVTDRHEHATNARMICAAAVLHNLLVDIGDKEVFEWNQDAETRKKARLAMNAFAPYWD</sequence>
<keyword evidence="6" id="KW-0378">Hydrolase</keyword>
<dbReference type="EMBL" id="QXGB01000337">
    <property type="protein sequence ID" value="KAE9218822.1"/>
    <property type="molecule type" value="Genomic_DNA"/>
</dbReference>
<dbReference type="GO" id="GO:0016787">
    <property type="term" value="F:hydrolase activity"/>
    <property type="evidence" value="ECO:0007669"/>
    <property type="project" value="UniProtKB-KW"/>
</dbReference>
<dbReference type="PANTHER" id="PTHR22930">
    <property type="match status" value="1"/>
</dbReference>
<evidence type="ECO:0000256" key="4">
    <source>
        <dbReference type="ARBA" id="ARBA00022722"/>
    </source>
</evidence>
<protein>
    <recommendedName>
        <fullName evidence="9">DDE Tnp4 domain-containing protein</fullName>
    </recommendedName>
</protein>
<evidence type="ECO:0000256" key="1">
    <source>
        <dbReference type="ARBA" id="ARBA00001968"/>
    </source>
</evidence>
<comment type="caution">
    <text evidence="10">The sequence shown here is derived from an EMBL/GenBank/DDBJ whole genome shotgun (WGS) entry which is preliminary data.</text>
</comment>
<dbReference type="AlphaFoldDB" id="A0A6A3YIA6"/>
<dbReference type="GO" id="GO:0046872">
    <property type="term" value="F:metal ion binding"/>
    <property type="evidence" value="ECO:0007669"/>
    <property type="project" value="UniProtKB-KW"/>
</dbReference>
<dbReference type="Pfam" id="PF13359">
    <property type="entry name" value="DDE_Tnp_4"/>
    <property type="match status" value="1"/>
</dbReference>
<feature type="region of interest" description="Disordered" evidence="8">
    <location>
        <begin position="114"/>
        <end position="136"/>
    </location>
</feature>
<evidence type="ECO:0000313" key="12">
    <source>
        <dbReference type="Proteomes" id="UP000433483"/>
    </source>
</evidence>
<keyword evidence="5" id="KW-0479">Metal-binding</keyword>
<name>A0A6A3YIA6_9STRA</name>
<keyword evidence="4" id="KW-0540">Nuclease</keyword>
<dbReference type="InterPro" id="IPR045249">
    <property type="entry name" value="HARBI1-like"/>
</dbReference>
<evidence type="ECO:0000256" key="2">
    <source>
        <dbReference type="ARBA" id="ARBA00004123"/>
    </source>
</evidence>
<proteinExistence type="inferred from homology"/>
<dbReference type="GO" id="GO:0004518">
    <property type="term" value="F:nuclease activity"/>
    <property type="evidence" value="ECO:0007669"/>
    <property type="project" value="UniProtKB-KW"/>
</dbReference>
<evidence type="ECO:0000256" key="7">
    <source>
        <dbReference type="ARBA" id="ARBA00023242"/>
    </source>
</evidence>
<reference evidence="12 13" key="1">
    <citation type="submission" date="2018-08" db="EMBL/GenBank/DDBJ databases">
        <title>Genomic investigation of the strawberry pathogen Phytophthora fragariae indicates pathogenicity is determined by transcriptional variation in three key races.</title>
        <authorList>
            <person name="Adams T.M."/>
            <person name="Armitage A.D."/>
            <person name="Sobczyk M.K."/>
            <person name="Bates H.J."/>
            <person name="Dunwell J.M."/>
            <person name="Nellist C.F."/>
            <person name="Harrison R.J."/>
        </authorList>
    </citation>
    <scope>NUCLEOTIDE SEQUENCE [LARGE SCALE GENOMIC DNA]</scope>
    <source>
        <strain evidence="11 13">BC-1</strain>
        <strain evidence="10 12">NOV-27</strain>
    </source>
</reference>
<dbReference type="PANTHER" id="PTHR22930:SF85">
    <property type="entry name" value="GH03217P-RELATED"/>
    <property type="match status" value="1"/>
</dbReference>
<keyword evidence="12" id="KW-1185">Reference proteome</keyword>